<evidence type="ECO:0000256" key="1">
    <source>
        <dbReference type="SAM" id="Phobius"/>
    </source>
</evidence>
<sequence length="407" mass="47996">MNNKMDDNKEYLEDNYKLNKLFSYLVVYYWLLLYIERPSYIMLTLPIGLFVLYMVLIYIKNFSVSNSVSFMLLFVFFSVYLSFSRSDFTSLIAVTLFGLSVFFIDHFRLKISLKLLNGIFLSSIIIAVPLYYGGYNSYGFIPGQGGFSHNDFLSGRVSLFSNVTVSIYLSFIVLIINYFYNENRYQKVLFFILTVYFIYFGISRTVMMVLLFIFLFTLLFRMYPLKKNLFYQLIVPSVLIFLPITLVFFIEDIISYLIGLNNEFISEYFLRGLVSVEEVLRDIARTNIWKEHLRLFMEYPWGLSSEEILMHVNPDLHLSDGGGSESFLTRILMRYGFGSFFLYLFLFSLLSRATSSQNNYLYIFVYVFIFIGLTYGSFFVAYNALFLIFMASINYQKNHEKNHEKNF</sequence>
<feature type="transmembrane region" description="Helical" evidence="1">
    <location>
        <begin position="41"/>
        <end position="59"/>
    </location>
</feature>
<feature type="transmembrane region" description="Helical" evidence="1">
    <location>
        <begin position="332"/>
        <end position="351"/>
    </location>
</feature>
<feature type="transmembrane region" description="Helical" evidence="1">
    <location>
        <begin position="115"/>
        <end position="133"/>
    </location>
</feature>
<dbReference type="AlphaFoldDB" id="A0A6S6TMW2"/>
<feature type="transmembrane region" description="Helical" evidence="1">
    <location>
        <begin position="188"/>
        <end position="217"/>
    </location>
</feature>
<proteinExistence type="predicted"/>
<reference evidence="2" key="1">
    <citation type="submission" date="2020-01" db="EMBL/GenBank/DDBJ databases">
        <authorList>
            <person name="Meier V. D."/>
            <person name="Meier V D."/>
        </authorList>
    </citation>
    <scope>NUCLEOTIDE SEQUENCE</scope>
    <source>
        <strain evidence="2">HLG_WM_MAG_02</strain>
    </source>
</reference>
<gene>
    <name evidence="2" type="ORF">HELGO_WM18850</name>
</gene>
<feature type="transmembrane region" description="Helical" evidence="1">
    <location>
        <begin position="363"/>
        <end position="391"/>
    </location>
</feature>
<name>A0A6S6TMW2_9BACT</name>
<organism evidence="2">
    <name type="scientific">uncultured Sulfurovum sp</name>
    <dbReference type="NCBI Taxonomy" id="269237"/>
    <lineage>
        <taxon>Bacteria</taxon>
        <taxon>Pseudomonadati</taxon>
        <taxon>Campylobacterota</taxon>
        <taxon>Epsilonproteobacteria</taxon>
        <taxon>Campylobacterales</taxon>
        <taxon>Sulfurovaceae</taxon>
        <taxon>Sulfurovum</taxon>
        <taxon>environmental samples</taxon>
    </lineage>
</organism>
<feature type="transmembrane region" description="Helical" evidence="1">
    <location>
        <begin position="66"/>
        <end position="83"/>
    </location>
</feature>
<feature type="transmembrane region" description="Helical" evidence="1">
    <location>
        <begin position="18"/>
        <end position="35"/>
    </location>
</feature>
<protein>
    <submittedName>
        <fullName evidence="2">Uncharacterized protein</fullName>
    </submittedName>
</protein>
<keyword evidence="1" id="KW-0472">Membrane</keyword>
<feature type="transmembrane region" description="Helical" evidence="1">
    <location>
        <begin position="153"/>
        <end position="176"/>
    </location>
</feature>
<feature type="transmembrane region" description="Helical" evidence="1">
    <location>
        <begin position="89"/>
        <end position="108"/>
    </location>
</feature>
<feature type="transmembrane region" description="Helical" evidence="1">
    <location>
        <begin position="229"/>
        <end position="250"/>
    </location>
</feature>
<dbReference type="EMBL" id="CACVAZ010000123">
    <property type="protein sequence ID" value="CAA6819427.1"/>
    <property type="molecule type" value="Genomic_DNA"/>
</dbReference>
<evidence type="ECO:0000313" key="2">
    <source>
        <dbReference type="EMBL" id="CAA6819427.1"/>
    </source>
</evidence>
<keyword evidence="1" id="KW-0812">Transmembrane</keyword>
<accession>A0A6S6TMW2</accession>
<keyword evidence="1" id="KW-1133">Transmembrane helix</keyword>